<dbReference type="PROSITE" id="PS51038">
    <property type="entry name" value="BAH"/>
    <property type="match status" value="1"/>
</dbReference>
<dbReference type="Pfam" id="PF01426">
    <property type="entry name" value="BAH"/>
    <property type="match status" value="1"/>
</dbReference>
<comment type="caution">
    <text evidence="8">The sequence shown here is derived from an EMBL/GenBank/DDBJ whole genome shotgun (WGS) entry which is preliminary data.</text>
</comment>
<dbReference type="SMART" id="SM00439">
    <property type="entry name" value="BAH"/>
    <property type="match status" value="1"/>
</dbReference>
<dbReference type="InterPro" id="IPR011011">
    <property type="entry name" value="Znf_FYVE_PHD"/>
</dbReference>
<proteinExistence type="predicted"/>
<evidence type="ECO:0000259" key="6">
    <source>
        <dbReference type="PROSITE" id="PS50016"/>
    </source>
</evidence>
<name>A0A2U1LWQ6_ARTAN</name>
<evidence type="ECO:0000256" key="1">
    <source>
        <dbReference type="ARBA" id="ARBA00022723"/>
    </source>
</evidence>
<feature type="compositionally biased region" description="Polar residues" evidence="5">
    <location>
        <begin position="424"/>
        <end position="446"/>
    </location>
</feature>
<evidence type="ECO:0000313" key="8">
    <source>
        <dbReference type="EMBL" id="PWA53400.1"/>
    </source>
</evidence>
<evidence type="ECO:0000259" key="7">
    <source>
        <dbReference type="PROSITE" id="PS51038"/>
    </source>
</evidence>
<feature type="region of interest" description="Disordered" evidence="5">
    <location>
        <begin position="188"/>
        <end position="282"/>
    </location>
</feature>
<reference evidence="8 9" key="1">
    <citation type="journal article" date="2018" name="Mol. Plant">
        <title>The genome of Artemisia annua provides insight into the evolution of Asteraceae family and artemisinin biosynthesis.</title>
        <authorList>
            <person name="Shen Q."/>
            <person name="Zhang L."/>
            <person name="Liao Z."/>
            <person name="Wang S."/>
            <person name="Yan T."/>
            <person name="Shi P."/>
            <person name="Liu M."/>
            <person name="Fu X."/>
            <person name="Pan Q."/>
            <person name="Wang Y."/>
            <person name="Lv Z."/>
            <person name="Lu X."/>
            <person name="Zhang F."/>
            <person name="Jiang W."/>
            <person name="Ma Y."/>
            <person name="Chen M."/>
            <person name="Hao X."/>
            <person name="Li L."/>
            <person name="Tang Y."/>
            <person name="Lv G."/>
            <person name="Zhou Y."/>
            <person name="Sun X."/>
            <person name="Brodelius P.E."/>
            <person name="Rose J.K.C."/>
            <person name="Tang K."/>
        </authorList>
    </citation>
    <scope>NUCLEOTIDE SEQUENCE [LARGE SCALE GENOMIC DNA]</scope>
    <source>
        <strain evidence="9">cv. Huhao1</strain>
        <tissue evidence="8">Leaf</tissue>
    </source>
</reference>
<dbReference type="AlphaFoldDB" id="A0A2U1LWQ6"/>
<protein>
    <submittedName>
        <fullName evidence="8">Bromo adjacent homology (BAH) domain protein</fullName>
    </submittedName>
</protein>
<feature type="domain" description="PHD-type" evidence="6">
    <location>
        <begin position="331"/>
        <end position="385"/>
    </location>
</feature>
<evidence type="ECO:0000313" key="9">
    <source>
        <dbReference type="Proteomes" id="UP000245207"/>
    </source>
</evidence>
<dbReference type="Pfam" id="PF00628">
    <property type="entry name" value="PHD"/>
    <property type="match status" value="1"/>
</dbReference>
<dbReference type="STRING" id="35608.A0A2U1LWQ6"/>
<dbReference type="InterPro" id="IPR043151">
    <property type="entry name" value="BAH_sf"/>
</dbReference>
<gene>
    <name evidence="8" type="ORF">CTI12_AA444810</name>
</gene>
<feature type="compositionally biased region" description="Polar residues" evidence="5">
    <location>
        <begin position="264"/>
        <end position="282"/>
    </location>
</feature>
<dbReference type="CDD" id="cd04370">
    <property type="entry name" value="BAH"/>
    <property type="match status" value="1"/>
</dbReference>
<dbReference type="PROSITE" id="PS01359">
    <property type="entry name" value="ZF_PHD_1"/>
    <property type="match status" value="1"/>
</dbReference>
<dbReference type="InterPro" id="IPR019787">
    <property type="entry name" value="Znf_PHD-finger"/>
</dbReference>
<dbReference type="InterPro" id="IPR056699">
    <property type="entry name" value="DUF7797"/>
</dbReference>
<feature type="domain" description="BAH" evidence="7">
    <location>
        <begin position="596"/>
        <end position="723"/>
    </location>
</feature>
<dbReference type="Gene3D" id="3.30.40.10">
    <property type="entry name" value="Zinc/RING finger domain, C3HC4 (zinc finger)"/>
    <property type="match status" value="1"/>
</dbReference>
<dbReference type="PANTHER" id="PTHR47527:SF3">
    <property type="entry name" value="RING_FYVE_PHD ZINC FINGER SUPERFAMILY PROTEIN"/>
    <property type="match status" value="1"/>
</dbReference>
<feature type="region of interest" description="Disordered" evidence="5">
    <location>
        <begin position="407"/>
        <end position="505"/>
    </location>
</feature>
<dbReference type="InterPro" id="IPR019786">
    <property type="entry name" value="Zinc_finger_PHD-type_CS"/>
</dbReference>
<sequence length="724" mass="79506">MDDTTMSIEKRALENGSDRELGLKKRKLTNSNSNVKKVAEIVLVLSAMAKIRGGRRPSNVEVEMMNEAKENLVKVCERFKPRDVFDKDVFGSVVDDLGLQKLGIRSSAKLSISERMQVTKQKMEKSDALHASTYASSRLQSNVGVAAAPNSGRMFPSDKAIPASISSGNFKHPANAVHATAANPRALPYQLPTSEVRPGVSNSLPGSRAERPHFRIDGGANGSPYPQPQGISAADHMTGKTSAWSKAPAHSSVKAEGLSDPARGSSQGIASKSFTTQPTPNSLNVNQQRMNFNQASDTHSEVSKIVQKILHPHPLDHPTWNPPSRDYMNKALPCQMCKSAIIEVDTALVCDACERGYHLKCLQCNPKSIPKGEWQEWHCQKCLTISHGKPLPPKYGRVMRNINTPKLSSNSVAAQPSLDKKMQSSDVNASQQTMTTSENSVSQSASGGIAGHDSRMAAKENQEHGTDKVIERSNEEKLTVVSESKPPANLDADTSLSGQSLENHHDDNHTIVRSITNDLAKQSQENSLLSNAEDISSNGVIKDEQSKSVKTSETSTVISEPEDLSSSTMHEVEWVGDKLQENDAKTYYQSCRINGTVYKVKDYALFSTPGNKHLPNKLQAMWEDDKTNKKWVNVTRCFFPDDLPEGVGRPCAPESNEVYESNHESTIAAGLIHGPCEVLPPSKYAEENGVRTRLRARGGDRSKTLFLSKWFYDETKRLFRDVTC</sequence>
<dbReference type="InterPro" id="IPR013083">
    <property type="entry name" value="Znf_RING/FYVE/PHD"/>
</dbReference>
<keyword evidence="9" id="KW-1185">Reference proteome</keyword>
<keyword evidence="1" id="KW-0479">Metal-binding</keyword>
<organism evidence="8 9">
    <name type="scientific">Artemisia annua</name>
    <name type="common">Sweet wormwood</name>
    <dbReference type="NCBI Taxonomy" id="35608"/>
    <lineage>
        <taxon>Eukaryota</taxon>
        <taxon>Viridiplantae</taxon>
        <taxon>Streptophyta</taxon>
        <taxon>Embryophyta</taxon>
        <taxon>Tracheophyta</taxon>
        <taxon>Spermatophyta</taxon>
        <taxon>Magnoliopsida</taxon>
        <taxon>eudicotyledons</taxon>
        <taxon>Gunneridae</taxon>
        <taxon>Pentapetalae</taxon>
        <taxon>asterids</taxon>
        <taxon>campanulids</taxon>
        <taxon>Asterales</taxon>
        <taxon>Asteraceae</taxon>
        <taxon>Asteroideae</taxon>
        <taxon>Anthemideae</taxon>
        <taxon>Artemisiinae</taxon>
        <taxon>Artemisia</taxon>
    </lineage>
</organism>
<dbReference type="PROSITE" id="PS50016">
    <property type="entry name" value="ZF_PHD_2"/>
    <property type="match status" value="1"/>
</dbReference>
<feature type="compositionally biased region" description="Polar residues" evidence="5">
    <location>
        <begin position="492"/>
        <end position="501"/>
    </location>
</feature>
<evidence type="ECO:0000256" key="5">
    <source>
        <dbReference type="SAM" id="MobiDB-lite"/>
    </source>
</evidence>
<evidence type="ECO:0000256" key="3">
    <source>
        <dbReference type="ARBA" id="ARBA00022833"/>
    </source>
</evidence>
<dbReference type="Pfam" id="PF25073">
    <property type="entry name" value="DUF7797"/>
    <property type="match status" value="1"/>
</dbReference>
<dbReference type="Gene3D" id="2.30.30.490">
    <property type="match status" value="1"/>
</dbReference>
<dbReference type="OrthoDB" id="787137at2759"/>
<dbReference type="SUPFAM" id="SSF57903">
    <property type="entry name" value="FYVE/PHD zinc finger"/>
    <property type="match status" value="1"/>
</dbReference>
<dbReference type="InterPro" id="IPR001025">
    <property type="entry name" value="BAH_dom"/>
</dbReference>
<dbReference type="Proteomes" id="UP000245207">
    <property type="component" value="Unassembled WGS sequence"/>
</dbReference>
<feature type="compositionally biased region" description="Basic and acidic residues" evidence="5">
    <location>
        <begin position="452"/>
        <end position="478"/>
    </location>
</feature>
<evidence type="ECO:0000256" key="4">
    <source>
        <dbReference type="PROSITE-ProRule" id="PRU00146"/>
    </source>
</evidence>
<feature type="region of interest" description="Disordered" evidence="5">
    <location>
        <begin position="539"/>
        <end position="569"/>
    </location>
</feature>
<keyword evidence="3" id="KW-0862">Zinc</keyword>
<dbReference type="GO" id="GO:0003682">
    <property type="term" value="F:chromatin binding"/>
    <property type="evidence" value="ECO:0007669"/>
    <property type="project" value="InterPro"/>
</dbReference>
<dbReference type="EMBL" id="PKPP01007433">
    <property type="protein sequence ID" value="PWA53400.1"/>
    <property type="molecule type" value="Genomic_DNA"/>
</dbReference>
<dbReference type="GO" id="GO:0008270">
    <property type="term" value="F:zinc ion binding"/>
    <property type="evidence" value="ECO:0007669"/>
    <property type="project" value="UniProtKB-KW"/>
</dbReference>
<dbReference type="PANTHER" id="PTHR47527">
    <property type="entry name" value="RING/FYVE/PHD ZINC FINGER SUPERFAMILY PROTEIN"/>
    <property type="match status" value="1"/>
</dbReference>
<feature type="compositionally biased region" description="Low complexity" evidence="5">
    <location>
        <begin position="548"/>
        <end position="559"/>
    </location>
</feature>
<accession>A0A2U1LWQ6</accession>
<keyword evidence="2 4" id="KW-0863">Zinc-finger</keyword>
<evidence type="ECO:0000256" key="2">
    <source>
        <dbReference type="ARBA" id="ARBA00022771"/>
    </source>
</evidence>